<proteinExistence type="inferred from homology"/>
<dbReference type="Pfam" id="PF01408">
    <property type="entry name" value="GFO_IDH_MocA"/>
    <property type="match status" value="1"/>
</dbReference>
<dbReference type="Pfam" id="PF22725">
    <property type="entry name" value="GFO_IDH_MocA_C3"/>
    <property type="match status" value="1"/>
</dbReference>
<dbReference type="PANTHER" id="PTHR22604:SF105">
    <property type="entry name" value="TRANS-1,2-DIHYDROBENZENE-1,2-DIOL DEHYDROGENASE"/>
    <property type="match status" value="1"/>
</dbReference>
<evidence type="ECO:0000313" key="9">
    <source>
        <dbReference type="Proteomes" id="UP000265631"/>
    </source>
</evidence>
<dbReference type="GO" id="GO:0047837">
    <property type="term" value="F:D-xylose 1-dehydrogenase (NADP+) activity"/>
    <property type="evidence" value="ECO:0007669"/>
    <property type="project" value="UniProtKB-EC"/>
</dbReference>
<keyword evidence="9" id="KW-1185">Reference proteome</keyword>
<dbReference type="OrthoDB" id="6417021at2759"/>
<organism evidence="8 9">
    <name type="scientific">Fusarium flagelliforme</name>
    <dbReference type="NCBI Taxonomy" id="2675880"/>
    <lineage>
        <taxon>Eukaryota</taxon>
        <taxon>Fungi</taxon>
        <taxon>Dikarya</taxon>
        <taxon>Ascomycota</taxon>
        <taxon>Pezizomycotina</taxon>
        <taxon>Sordariomycetes</taxon>
        <taxon>Hypocreomycetidae</taxon>
        <taxon>Hypocreales</taxon>
        <taxon>Nectriaceae</taxon>
        <taxon>Fusarium</taxon>
        <taxon>Fusarium incarnatum-equiseti species complex</taxon>
    </lineage>
</organism>
<dbReference type="EMBL" id="PXXK01000388">
    <property type="protein sequence ID" value="RFN44891.1"/>
    <property type="molecule type" value="Genomic_DNA"/>
</dbReference>
<evidence type="ECO:0000256" key="1">
    <source>
        <dbReference type="ARBA" id="ARBA00010928"/>
    </source>
</evidence>
<keyword evidence="2" id="KW-0560">Oxidoreductase</keyword>
<dbReference type="InterPro" id="IPR000683">
    <property type="entry name" value="Gfo/Idh/MocA-like_OxRdtase_N"/>
</dbReference>
<evidence type="ECO:0000256" key="5">
    <source>
        <dbReference type="ARBA" id="ARBA00049233"/>
    </source>
</evidence>
<comment type="similarity">
    <text evidence="1">Belongs to the Gfo/Idh/MocA family.</text>
</comment>
<dbReference type="AlphaFoldDB" id="A0A395MAK0"/>
<reference evidence="8 9" key="1">
    <citation type="journal article" date="2018" name="PLoS Pathog.">
        <title>Evolution of structural diversity of trichothecenes, a family of toxins produced by plant pathogenic and entomopathogenic fungi.</title>
        <authorList>
            <person name="Proctor R.H."/>
            <person name="McCormick S.P."/>
            <person name="Kim H.S."/>
            <person name="Cardoza R.E."/>
            <person name="Stanley A.M."/>
            <person name="Lindo L."/>
            <person name="Kelly A."/>
            <person name="Brown D.W."/>
            <person name="Lee T."/>
            <person name="Vaughan M.M."/>
            <person name="Alexander N.J."/>
            <person name="Busman M."/>
            <person name="Gutierrez S."/>
        </authorList>
    </citation>
    <scope>NUCLEOTIDE SEQUENCE [LARGE SCALE GENOMIC DNA]</scope>
    <source>
        <strain evidence="8 9">NRRL 13405</strain>
    </source>
</reference>
<evidence type="ECO:0000259" key="6">
    <source>
        <dbReference type="Pfam" id="PF01408"/>
    </source>
</evidence>
<dbReference type="InterPro" id="IPR036291">
    <property type="entry name" value="NAD(P)-bd_dom_sf"/>
</dbReference>
<evidence type="ECO:0000256" key="2">
    <source>
        <dbReference type="ARBA" id="ARBA00023002"/>
    </source>
</evidence>
<comment type="catalytic activity">
    <reaction evidence="5">
        <text>D-xylose + NADP(+) = D-xylono-1,5-lactone + NADPH + H(+)</text>
        <dbReference type="Rhea" id="RHEA:22000"/>
        <dbReference type="ChEBI" id="CHEBI:15378"/>
        <dbReference type="ChEBI" id="CHEBI:15867"/>
        <dbReference type="ChEBI" id="CHEBI:53455"/>
        <dbReference type="ChEBI" id="CHEBI:57783"/>
        <dbReference type="ChEBI" id="CHEBI:58349"/>
        <dbReference type="EC" id="1.1.1.179"/>
    </reaction>
</comment>
<sequence>MASIFGFLHRNWQSSSPPTPPKHDNALRFGILGAANIGPSGIIHPAQSHPEVIIQAVAARDRKRAEEYARKHNIPQVIDSYDALLDDLSIDAVYIPLPAGLHCEWALKAISKGKHVIIEKPATVNAAQSELLFRSPLLQHPNAPVLVEAIHFSFQPTWQYFLTLVDSPNIDQVDAFAKLPCYIIPKGGIRFDYELGGGCLLELGTYPLYALRKIMGDEPVECTSCKTRTPPPPHELCDEAAEAVFRFPGGRIGNAVIDLRAPVTTFPTFKISVLHKEVNIEQADIPDNQTKSYRRKLILHNFLISSFWHRIDIEDEYTIRDNTAGKTLRKWTERKSKKIYTFKDAGKDQPGEPFWNSYRHQLEQFVNCVRGREGSGLWVKHEDSIAQARMIDMAYEKSGLPLR</sequence>
<dbReference type="GO" id="GO:0000166">
    <property type="term" value="F:nucleotide binding"/>
    <property type="evidence" value="ECO:0007669"/>
    <property type="project" value="InterPro"/>
</dbReference>
<dbReference type="Gene3D" id="3.40.50.720">
    <property type="entry name" value="NAD(P)-binding Rossmann-like Domain"/>
    <property type="match status" value="1"/>
</dbReference>
<evidence type="ECO:0000256" key="3">
    <source>
        <dbReference type="ARBA" id="ARBA00038984"/>
    </source>
</evidence>
<dbReference type="STRING" id="2594813.A0A395MAK0"/>
<dbReference type="Proteomes" id="UP000265631">
    <property type="component" value="Unassembled WGS sequence"/>
</dbReference>
<dbReference type="SUPFAM" id="SSF55347">
    <property type="entry name" value="Glyceraldehyde-3-phosphate dehydrogenase-like, C-terminal domain"/>
    <property type="match status" value="1"/>
</dbReference>
<dbReference type="InterPro" id="IPR050984">
    <property type="entry name" value="Gfo/Idh/MocA_domain"/>
</dbReference>
<comment type="caution">
    <text evidence="8">The sequence shown here is derived from an EMBL/GenBank/DDBJ whole genome shotgun (WGS) entry which is preliminary data.</text>
</comment>
<evidence type="ECO:0000313" key="8">
    <source>
        <dbReference type="EMBL" id="RFN44891.1"/>
    </source>
</evidence>
<evidence type="ECO:0000256" key="4">
    <source>
        <dbReference type="ARBA" id="ARBA00042988"/>
    </source>
</evidence>
<dbReference type="EC" id="1.1.1.179" evidence="3"/>
<name>A0A395MAK0_9HYPO</name>
<dbReference type="PANTHER" id="PTHR22604">
    <property type="entry name" value="OXIDOREDUCTASES"/>
    <property type="match status" value="1"/>
</dbReference>
<accession>A0A395MAK0</accession>
<dbReference type="InterPro" id="IPR055170">
    <property type="entry name" value="GFO_IDH_MocA-like_dom"/>
</dbReference>
<feature type="domain" description="Gfo/Idh/MocA-like oxidoreductase N-terminal" evidence="6">
    <location>
        <begin position="27"/>
        <end position="130"/>
    </location>
</feature>
<gene>
    <name evidence="8" type="ORF">FIE12Z_10872</name>
</gene>
<dbReference type="SUPFAM" id="SSF51735">
    <property type="entry name" value="NAD(P)-binding Rossmann-fold domains"/>
    <property type="match status" value="1"/>
</dbReference>
<evidence type="ECO:0000259" key="7">
    <source>
        <dbReference type="Pfam" id="PF22725"/>
    </source>
</evidence>
<feature type="domain" description="GFO/IDH/MocA-like oxidoreductase" evidence="7">
    <location>
        <begin position="187"/>
        <end position="270"/>
    </location>
</feature>
<protein>
    <recommendedName>
        <fullName evidence="3">D-xylose 1-dehydrogenase (NADP(+), D-xylono-1,5-lactone-forming)</fullName>
        <ecNumber evidence="3">1.1.1.179</ecNumber>
    </recommendedName>
    <alternativeName>
        <fullName evidence="4">D-xylose-NADP dehydrogenase</fullName>
    </alternativeName>
</protein>
<dbReference type="Gene3D" id="3.30.360.10">
    <property type="entry name" value="Dihydrodipicolinate Reductase, domain 2"/>
    <property type="match status" value="1"/>
</dbReference>